<sequence length="42" mass="4701">MEYNCHFLCASNTSGVLELGEQVFDQLNDMATDGFEADESRL</sequence>
<comment type="caution">
    <text evidence="1">The sequence shown here is derived from an EMBL/GenBank/DDBJ whole genome shotgun (WGS) entry which is preliminary data.</text>
</comment>
<proteinExistence type="predicted"/>
<dbReference type="VEuPathDB" id="FungiDB:VP01_7497g3"/>
<gene>
    <name evidence="1" type="ORF">VP01_7497g3</name>
</gene>
<name>A0A0L6UCA3_9BASI</name>
<reference evidence="1 2" key="1">
    <citation type="submission" date="2015-08" db="EMBL/GenBank/DDBJ databases">
        <title>Next Generation Sequencing and Analysis of the Genome of Puccinia sorghi L Schw, the Causal Agent of Maize Common Rust.</title>
        <authorList>
            <person name="Rochi L."/>
            <person name="Burguener G."/>
            <person name="Darino M."/>
            <person name="Turjanski A."/>
            <person name="Kreff E."/>
            <person name="Dieguez M.J."/>
            <person name="Sacco F."/>
        </authorList>
    </citation>
    <scope>NUCLEOTIDE SEQUENCE [LARGE SCALE GENOMIC DNA]</scope>
    <source>
        <strain evidence="1 2">RO10H11247</strain>
    </source>
</reference>
<dbReference type="Proteomes" id="UP000037035">
    <property type="component" value="Unassembled WGS sequence"/>
</dbReference>
<evidence type="ECO:0000313" key="1">
    <source>
        <dbReference type="EMBL" id="KNZ46178.1"/>
    </source>
</evidence>
<accession>A0A0L6UCA3</accession>
<keyword evidence="2" id="KW-1185">Reference proteome</keyword>
<dbReference type="EMBL" id="LAVV01012935">
    <property type="protein sequence ID" value="KNZ46178.1"/>
    <property type="molecule type" value="Genomic_DNA"/>
</dbReference>
<evidence type="ECO:0000313" key="2">
    <source>
        <dbReference type="Proteomes" id="UP000037035"/>
    </source>
</evidence>
<protein>
    <submittedName>
        <fullName evidence="1">Uncharacterized protein</fullName>
    </submittedName>
</protein>
<dbReference type="AlphaFoldDB" id="A0A0L6UCA3"/>
<organism evidence="1 2">
    <name type="scientific">Puccinia sorghi</name>
    <dbReference type="NCBI Taxonomy" id="27349"/>
    <lineage>
        <taxon>Eukaryota</taxon>
        <taxon>Fungi</taxon>
        <taxon>Dikarya</taxon>
        <taxon>Basidiomycota</taxon>
        <taxon>Pucciniomycotina</taxon>
        <taxon>Pucciniomycetes</taxon>
        <taxon>Pucciniales</taxon>
        <taxon>Pucciniaceae</taxon>
        <taxon>Puccinia</taxon>
    </lineage>
</organism>